<dbReference type="GO" id="GO:0004467">
    <property type="term" value="F:long-chain fatty acid-CoA ligase activity"/>
    <property type="evidence" value="ECO:0007669"/>
    <property type="project" value="TreeGrafter"/>
</dbReference>
<dbReference type="PANTHER" id="PTHR43272">
    <property type="entry name" value="LONG-CHAIN-FATTY-ACID--COA LIGASE"/>
    <property type="match status" value="1"/>
</dbReference>
<evidence type="ECO:0000313" key="3">
    <source>
        <dbReference type="EMBL" id="KAG9980078.1"/>
    </source>
</evidence>
<gene>
    <name evidence="3" type="ORF">KCU98_g8391</name>
</gene>
<dbReference type="GO" id="GO:0005783">
    <property type="term" value="C:endoplasmic reticulum"/>
    <property type="evidence" value="ECO:0007669"/>
    <property type="project" value="TreeGrafter"/>
</dbReference>
<comment type="caution">
    <text evidence="3">The sequence shown here is derived from an EMBL/GenBank/DDBJ whole genome shotgun (WGS) entry which is preliminary data.</text>
</comment>
<evidence type="ECO:0000256" key="2">
    <source>
        <dbReference type="ARBA" id="ARBA00022840"/>
    </source>
</evidence>
<keyword evidence="2" id="KW-0067">ATP-binding</keyword>
<reference evidence="3" key="1">
    <citation type="journal article" date="2021" name="J Fungi (Basel)">
        <title>Virulence traits and population genomics of the black yeast Aureobasidium melanogenum.</title>
        <authorList>
            <person name="Cernosa A."/>
            <person name="Sun X."/>
            <person name="Gostincar C."/>
            <person name="Fang C."/>
            <person name="Gunde-Cimerman N."/>
            <person name="Song Z."/>
        </authorList>
    </citation>
    <scope>NUCLEOTIDE SEQUENCE</scope>
    <source>
        <strain evidence="3">EXF-9298</strain>
    </source>
</reference>
<dbReference type="PANTHER" id="PTHR43272:SF33">
    <property type="entry name" value="AMP-BINDING DOMAIN-CONTAINING PROTEIN-RELATED"/>
    <property type="match status" value="1"/>
</dbReference>
<feature type="non-terminal residue" evidence="3">
    <location>
        <position position="127"/>
    </location>
</feature>
<keyword evidence="1" id="KW-0547">Nucleotide-binding</keyword>
<dbReference type="EMBL" id="JAHFXS010001039">
    <property type="protein sequence ID" value="KAG9980078.1"/>
    <property type="molecule type" value="Genomic_DNA"/>
</dbReference>
<keyword evidence="4" id="KW-1185">Reference proteome</keyword>
<protein>
    <submittedName>
        <fullName evidence="3">Uncharacterized protein</fullName>
    </submittedName>
</protein>
<evidence type="ECO:0000313" key="4">
    <source>
        <dbReference type="Proteomes" id="UP000729357"/>
    </source>
</evidence>
<proteinExistence type="predicted"/>
<dbReference type="GO" id="GO:0005524">
    <property type="term" value="F:ATP binding"/>
    <property type="evidence" value="ECO:0007669"/>
    <property type="project" value="UniProtKB-KW"/>
</dbReference>
<organism evidence="3 4">
    <name type="scientific">Aureobasidium melanogenum</name>
    <name type="common">Aureobasidium pullulans var. melanogenum</name>
    <dbReference type="NCBI Taxonomy" id="46634"/>
    <lineage>
        <taxon>Eukaryota</taxon>
        <taxon>Fungi</taxon>
        <taxon>Dikarya</taxon>
        <taxon>Ascomycota</taxon>
        <taxon>Pezizomycotina</taxon>
        <taxon>Dothideomycetes</taxon>
        <taxon>Dothideomycetidae</taxon>
        <taxon>Dothideales</taxon>
        <taxon>Saccotheciaceae</taxon>
        <taxon>Aureobasidium</taxon>
    </lineage>
</organism>
<name>A0A9P8FQF8_AURME</name>
<feature type="non-terminal residue" evidence="3">
    <location>
        <position position="1"/>
    </location>
</feature>
<evidence type="ECO:0000256" key="1">
    <source>
        <dbReference type="ARBA" id="ARBA00022741"/>
    </source>
</evidence>
<dbReference type="Proteomes" id="UP000729357">
    <property type="component" value="Unassembled WGS sequence"/>
</dbReference>
<accession>A0A9P8FQF8</accession>
<reference evidence="3" key="2">
    <citation type="submission" date="2021-08" db="EMBL/GenBank/DDBJ databases">
        <authorList>
            <person name="Gostincar C."/>
            <person name="Sun X."/>
            <person name="Song Z."/>
            <person name="Gunde-Cimerman N."/>
        </authorList>
    </citation>
    <scope>NUCLEOTIDE SEQUENCE</scope>
    <source>
        <strain evidence="3">EXF-9298</strain>
    </source>
</reference>
<dbReference type="GO" id="GO:0016020">
    <property type="term" value="C:membrane"/>
    <property type="evidence" value="ECO:0007669"/>
    <property type="project" value="TreeGrafter"/>
</dbReference>
<sequence>YVHGDSDRAFLVAIFGIQPDTFAPFASKVLGKQLGATDIKALEAAAQDVKVRHAVLKELDKIGKKNKFNSYERVRNVRLMVEPFTVDNELLTPTLKLKRPQTAKKYRTTIDEMYTEAEAQSSARAKL</sequence>
<dbReference type="AlphaFoldDB" id="A0A9P8FQF8"/>